<sequence>MWRLVLALSLLAELHPLLVFHLSPVISRSLLRLHGRWHLSPACECVVRNAHLVAGAVCVDFLAARSRKRTPSVVCRSCWSCPERLEAIV</sequence>
<reference evidence="2" key="1">
    <citation type="submission" date="2018-01" db="EMBL/GenBank/DDBJ databases">
        <title>An insight into the sialome of Amazonian anophelines.</title>
        <authorList>
            <person name="Ribeiro J.M."/>
            <person name="Scarpassa V."/>
            <person name="Calvo E."/>
        </authorList>
    </citation>
    <scope>NUCLEOTIDE SEQUENCE</scope>
</reference>
<evidence type="ECO:0000313" key="2">
    <source>
        <dbReference type="EMBL" id="MBW77664.1"/>
    </source>
</evidence>
<feature type="chain" id="PRO_5014947784" evidence="1">
    <location>
        <begin position="17"/>
        <end position="89"/>
    </location>
</feature>
<organism evidence="2">
    <name type="scientific">Anopheles darlingi</name>
    <name type="common">Mosquito</name>
    <dbReference type="NCBI Taxonomy" id="43151"/>
    <lineage>
        <taxon>Eukaryota</taxon>
        <taxon>Metazoa</taxon>
        <taxon>Ecdysozoa</taxon>
        <taxon>Arthropoda</taxon>
        <taxon>Hexapoda</taxon>
        <taxon>Insecta</taxon>
        <taxon>Pterygota</taxon>
        <taxon>Neoptera</taxon>
        <taxon>Endopterygota</taxon>
        <taxon>Diptera</taxon>
        <taxon>Nematocera</taxon>
        <taxon>Culicoidea</taxon>
        <taxon>Culicidae</taxon>
        <taxon>Anophelinae</taxon>
        <taxon>Anopheles</taxon>
    </lineage>
</organism>
<protein>
    <submittedName>
        <fullName evidence="2">Putative secreted protein</fullName>
    </submittedName>
</protein>
<name>A0A2M4DJG0_ANODA</name>
<dbReference type="EMBL" id="GGFL01013486">
    <property type="protein sequence ID" value="MBW77664.1"/>
    <property type="molecule type" value="Transcribed_RNA"/>
</dbReference>
<accession>A0A2M4DJG0</accession>
<dbReference type="AlphaFoldDB" id="A0A2M4DJG0"/>
<keyword evidence="1" id="KW-0732">Signal</keyword>
<feature type="signal peptide" evidence="1">
    <location>
        <begin position="1"/>
        <end position="16"/>
    </location>
</feature>
<evidence type="ECO:0000256" key="1">
    <source>
        <dbReference type="SAM" id="SignalP"/>
    </source>
</evidence>
<proteinExistence type="predicted"/>